<name>A0A151IFH3_9HYME</name>
<keyword evidence="2" id="KW-1185">Reference proteome</keyword>
<dbReference type="STRING" id="456900.A0A151IFH3"/>
<accession>A0A151IFH3</accession>
<feature type="non-terminal residue" evidence="1">
    <location>
        <position position="1"/>
    </location>
</feature>
<dbReference type="EMBL" id="KQ977816">
    <property type="protein sequence ID" value="KYM99507.1"/>
    <property type="molecule type" value="Genomic_DNA"/>
</dbReference>
<organism evidence="1 2">
    <name type="scientific">Cyphomyrmex costatus</name>
    <dbReference type="NCBI Taxonomy" id="456900"/>
    <lineage>
        <taxon>Eukaryota</taxon>
        <taxon>Metazoa</taxon>
        <taxon>Ecdysozoa</taxon>
        <taxon>Arthropoda</taxon>
        <taxon>Hexapoda</taxon>
        <taxon>Insecta</taxon>
        <taxon>Pterygota</taxon>
        <taxon>Neoptera</taxon>
        <taxon>Endopterygota</taxon>
        <taxon>Hymenoptera</taxon>
        <taxon>Apocrita</taxon>
        <taxon>Aculeata</taxon>
        <taxon>Formicoidea</taxon>
        <taxon>Formicidae</taxon>
        <taxon>Myrmicinae</taxon>
        <taxon>Cyphomyrmex</taxon>
    </lineage>
</organism>
<evidence type="ECO:0000313" key="1">
    <source>
        <dbReference type="EMBL" id="KYM99507.1"/>
    </source>
</evidence>
<evidence type="ECO:0000313" key="2">
    <source>
        <dbReference type="Proteomes" id="UP000078542"/>
    </source>
</evidence>
<proteinExistence type="predicted"/>
<dbReference type="PANTHER" id="PTHR33050:SF7">
    <property type="entry name" value="RIBONUCLEASE H"/>
    <property type="match status" value="1"/>
</dbReference>
<dbReference type="AlphaFoldDB" id="A0A151IFH3"/>
<sequence>FASRTNKKCKTFYSRFPDPDASAVDAFTVSWRNKNFYAFPPFALILRTLRKIMIDQAKGVVVVPLWSSQPWFPLYNSLLTSEPLIFKPSKRLLISPYRNKKHPLASHLSLVAGMLSYRQCQRKA</sequence>
<gene>
    <name evidence="1" type="ORF">ALC62_09747</name>
</gene>
<dbReference type="InterPro" id="IPR052055">
    <property type="entry name" value="Hepadnavirus_pol/RT"/>
</dbReference>
<protein>
    <submittedName>
        <fullName evidence="1">Uncharacterized protein</fullName>
    </submittedName>
</protein>
<dbReference type="Proteomes" id="UP000078542">
    <property type="component" value="Unassembled WGS sequence"/>
</dbReference>
<dbReference type="PANTHER" id="PTHR33050">
    <property type="entry name" value="REVERSE TRANSCRIPTASE DOMAIN-CONTAINING PROTEIN"/>
    <property type="match status" value="1"/>
</dbReference>
<reference evidence="1 2" key="1">
    <citation type="submission" date="2016-03" db="EMBL/GenBank/DDBJ databases">
        <title>Cyphomyrmex costatus WGS genome.</title>
        <authorList>
            <person name="Nygaard S."/>
            <person name="Hu H."/>
            <person name="Boomsma J."/>
            <person name="Zhang G."/>
        </authorList>
    </citation>
    <scope>NUCLEOTIDE SEQUENCE [LARGE SCALE GENOMIC DNA]</scope>
    <source>
        <strain evidence="1">MS0001</strain>
        <tissue evidence="1">Whole body</tissue>
    </source>
</reference>